<dbReference type="InterPro" id="IPR002156">
    <property type="entry name" value="RNaseH_domain"/>
</dbReference>
<dbReference type="PROSITE" id="PS50879">
    <property type="entry name" value="RNASE_H_1"/>
    <property type="match status" value="1"/>
</dbReference>
<dbReference type="Proteomes" id="UP000554482">
    <property type="component" value="Unassembled WGS sequence"/>
</dbReference>
<dbReference type="InterPro" id="IPR012337">
    <property type="entry name" value="RNaseH-like_sf"/>
</dbReference>
<accession>A0A7J6WUU1</accession>
<reference evidence="2 3" key="1">
    <citation type="submission" date="2020-06" db="EMBL/GenBank/DDBJ databases">
        <title>Transcriptomic and genomic resources for Thalictrum thalictroides and T. hernandezii: Facilitating candidate gene discovery in an emerging model plant lineage.</title>
        <authorList>
            <person name="Arias T."/>
            <person name="Riano-Pachon D.M."/>
            <person name="Di Stilio V.S."/>
        </authorList>
    </citation>
    <scope>NUCLEOTIDE SEQUENCE [LARGE SCALE GENOMIC DNA]</scope>
    <source>
        <strain evidence="3">cv. WT478/WT964</strain>
        <tissue evidence="2">Leaves</tissue>
    </source>
</reference>
<dbReference type="InterPro" id="IPR053151">
    <property type="entry name" value="RNase_H-like"/>
</dbReference>
<dbReference type="EMBL" id="JABWDY010009747">
    <property type="protein sequence ID" value="KAF5201191.1"/>
    <property type="molecule type" value="Genomic_DNA"/>
</dbReference>
<organism evidence="2 3">
    <name type="scientific">Thalictrum thalictroides</name>
    <name type="common">Rue-anemone</name>
    <name type="synonym">Anemone thalictroides</name>
    <dbReference type="NCBI Taxonomy" id="46969"/>
    <lineage>
        <taxon>Eukaryota</taxon>
        <taxon>Viridiplantae</taxon>
        <taxon>Streptophyta</taxon>
        <taxon>Embryophyta</taxon>
        <taxon>Tracheophyta</taxon>
        <taxon>Spermatophyta</taxon>
        <taxon>Magnoliopsida</taxon>
        <taxon>Ranunculales</taxon>
        <taxon>Ranunculaceae</taxon>
        <taxon>Thalictroideae</taxon>
        <taxon>Thalictrum</taxon>
    </lineage>
</organism>
<dbReference type="AlphaFoldDB" id="A0A7J6WUU1"/>
<evidence type="ECO:0000313" key="3">
    <source>
        <dbReference type="Proteomes" id="UP000554482"/>
    </source>
</evidence>
<dbReference type="Gene3D" id="3.30.420.10">
    <property type="entry name" value="Ribonuclease H-like superfamily/Ribonuclease H"/>
    <property type="match status" value="1"/>
</dbReference>
<evidence type="ECO:0000313" key="2">
    <source>
        <dbReference type="EMBL" id="KAF5201191.1"/>
    </source>
</evidence>
<dbReference type="InterPro" id="IPR044730">
    <property type="entry name" value="RNase_H-like_dom_plant"/>
</dbReference>
<dbReference type="SUPFAM" id="SSF53098">
    <property type="entry name" value="Ribonuclease H-like"/>
    <property type="match status" value="1"/>
</dbReference>
<dbReference type="PANTHER" id="PTHR47723:SF19">
    <property type="entry name" value="POLYNUCLEOTIDYL TRANSFERASE, RIBONUCLEASE H-LIKE SUPERFAMILY PROTEIN"/>
    <property type="match status" value="1"/>
</dbReference>
<keyword evidence="3" id="KW-1185">Reference proteome</keyword>
<dbReference type="InterPro" id="IPR036397">
    <property type="entry name" value="RNaseH_sf"/>
</dbReference>
<sequence length="425" mass="49027">MNYEQITLQSAALAHFNLPMFTAELQKTLLEDYNQNKSRSITDTRIWMASPDGKFSIKSYVHLVQSNQRRQSIFKNIWNSWIPTKVSFFIWKLLKGAIPVDSAITRCHIPIVSKCLCCSQPSEETSLHLFIQSDLAKPVWAHFNSLAGIQLPRFYNIGLLIKTWMAARNKGSMEYLCHSFIPLAILWEIWKARCSKKFEDTQGQDTNQSGYIIIKVRYWLRRLCQIYTPKRRSHDSFNRMANLLGIDTKNPSLKPPILIYWLKPPFGCIALNTDGASQEGEAAGGGVMRDHEGTHISNYFCFYGKGTNNWAETRAILDGLIFCDMLGFTRIQIQTDSKMALHWFNRSLEAPWHLKVWWQHIHSLSQKMQVSILHVYREGNNLADYLSKMGIKKKIKGAINVNIDARFKQISRGDKSQVPNIRHAR</sequence>
<dbReference type="Pfam" id="PF13966">
    <property type="entry name" value="zf-RVT"/>
    <property type="match status" value="1"/>
</dbReference>
<dbReference type="Pfam" id="PF13456">
    <property type="entry name" value="RVT_3"/>
    <property type="match status" value="1"/>
</dbReference>
<evidence type="ECO:0000259" key="1">
    <source>
        <dbReference type="PROSITE" id="PS50879"/>
    </source>
</evidence>
<name>A0A7J6WUU1_THATH</name>
<dbReference type="GO" id="GO:0003676">
    <property type="term" value="F:nucleic acid binding"/>
    <property type="evidence" value="ECO:0007669"/>
    <property type="project" value="InterPro"/>
</dbReference>
<dbReference type="OrthoDB" id="1305538at2759"/>
<proteinExistence type="predicted"/>
<comment type="caution">
    <text evidence="2">The sequence shown here is derived from an EMBL/GenBank/DDBJ whole genome shotgun (WGS) entry which is preliminary data.</text>
</comment>
<dbReference type="GO" id="GO:0004523">
    <property type="term" value="F:RNA-DNA hybrid ribonuclease activity"/>
    <property type="evidence" value="ECO:0007669"/>
    <property type="project" value="InterPro"/>
</dbReference>
<dbReference type="InterPro" id="IPR026960">
    <property type="entry name" value="RVT-Znf"/>
</dbReference>
<protein>
    <recommendedName>
        <fullName evidence="1">RNase H type-1 domain-containing protein</fullName>
    </recommendedName>
</protein>
<dbReference type="PANTHER" id="PTHR47723">
    <property type="entry name" value="OS05G0353850 PROTEIN"/>
    <property type="match status" value="1"/>
</dbReference>
<feature type="domain" description="RNase H type-1" evidence="1">
    <location>
        <begin position="265"/>
        <end position="392"/>
    </location>
</feature>
<gene>
    <name evidence="2" type="ORF">FRX31_009221</name>
</gene>
<dbReference type="CDD" id="cd06222">
    <property type="entry name" value="RNase_H_like"/>
    <property type="match status" value="1"/>
</dbReference>